<gene>
    <name evidence="2" type="ORF">GNB58_004198</name>
</gene>
<dbReference type="EMBL" id="DAATAH010000070">
    <property type="protein sequence ID" value="HAE7767137.1"/>
    <property type="molecule type" value="Genomic_DNA"/>
</dbReference>
<feature type="region of interest" description="Disordered" evidence="1">
    <location>
        <begin position="1"/>
        <end position="31"/>
    </location>
</feature>
<reference evidence="2" key="2">
    <citation type="submission" date="2018-07" db="EMBL/GenBank/DDBJ databases">
        <authorList>
            <consortium name="NCBI Pathogen Detection Project"/>
        </authorList>
    </citation>
    <scope>NUCLEOTIDE SEQUENCE</scope>
    <source>
        <strain evidence="2">2584-68</strain>
    </source>
</reference>
<sequence length="31" mass="3332">MRGHIPPAASNIVRDNSIPSDVQAEEVSFPP</sequence>
<name>A0A736VHN0_SALHO</name>
<organism evidence="2">
    <name type="scientific">Salmonella enterica subsp. houtenae serovar 45:g,z51:-</name>
    <dbReference type="NCBI Taxonomy" id="1967611"/>
    <lineage>
        <taxon>Bacteria</taxon>
        <taxon>Pseudomonadati</taxon>
        <taxon>Pseudomonadota</taxon>
        <taxon>Gammaproteobacteria</taxon>
        <taxon>Enterobacterales</taxon>
        <taxon>Enterobacteriaceae</taxon>
        <taxon>Salmonella</taxon>
    </lineage>
</organism>
<feature type="non-terminal residue" evidence="2">
    <location>
        <position position="31"/>
    </location>
</feature>
<proteinExistence type="predicted"/>
<reference evidence="2" key="1">
    <citation type="journal article" date="2018" name="Genome Biol.">
        <title>SKESA: strategic k-mer extension for scrupulous assemblies.</title>
        <authorList>
            <person name="Souvorov A."/>
            <person name="Agarwala R."/>
            <person name="Lipman D.J."/>
        </authorList>
    </citation>
    <scope>NUCLEOTIDE SEQUENCE</scope>
    <source>
        <strain evidence="2">2584-68</strain>
    </source>
</reference>
<dbReference type="AlphaFoldDB" id="A0A736VHN0"/>
<protein>
    <submittedName>
        <fullName evidence="2">Pathogenicity island 2 effector protein SseF</fullName>
    </submittedName>
</protein>
<evidence type="ECO:0000256" key="1">
    <source>
        <dbReference type="SAM" id="MobiDB-lite"/>
    </source>
</evidence>
<accession>A0A736VHN0</accession>
<comment type="caution">
    <text evidence="2">The sequence shown here is derived from an EMBL/GenBank/DDBJ whole genome shotgun (WGS) entry which is preliminary data.</text>
</comment>
<evidence type="ECO:0000313" key="2">
    <source>
        <dbReference type="EMBL" id="HAE7767137.1"/>
    </source>
</evidence>